<evidence type="ECO:0000313" key="1">
    <source>
        <dbReference type="EMBL" id="JAD43886.1"/>
    </source>
</evidence>
<proteinExistence type="predicted"/>
<organism evidence="1">
    <name type="scientific">Arundo donax</name>
    <name type="common">Giant reed</name>
    <name type="synonym">Donax arundinaceus</name>
    <dbReference type="NCBI Taxonomy" id="35708"/>
    <lineage>
        <taxon>Eukaryota</taxon>
        <taxon>Viridiplantae</taxon>
        <taxon>Streptophyta</taxon>
        <taxon>Embryophyta</taxon>
        <taxon>Tracheophyta</taxon>
        <taxon>Spermatophyta</taxon>
        <taxon>Magnoliopsida</taxon>
        <taxon>Liliopsida</taxon>
        <taxon>Poales</taxon>
        <taxon>Poaceae</taxon>
        <taxon>PACMAD clade</taxon>
        <taxon>Arundinoideae</taxon>
        <taxon>Arundineae</taxon>
        <taxon>Arundo</taxon>
    </lineage>
</organism>
<dbReference type="AlphaFoldDB" id="A0A0A8ZYH8"/>
<sequence length="44" mass="4736">MDACHAVLIAAMRGIQVAIMKAMTNIILEVGCSYDDIFNGGKHI</sequence>
<reference evidence="1" key="1">
    <citation type="submission" date="2014-09" db="EMBL/GenBank/DDBJ databases">
        <authorList>
            <person name="Magalhaes I.L.F."/>
            <person name="Oliveira U."/>
            <person name="Santos F.R."/>
            <person name="Vidigal T.H.D.A."/>
            <person name="Brescovit A.D."/>
            <person name="Santos A.J."/>
        </authorList>
    </citation>
    <scope>NUCLEOTIDE SEQUENCE</scope>
    <source>
        <tissue evidence="1">Shoot tissue taken approximately 20 cm above the soil surface</tissue>
    </source>
</reference>
<name>A0A0A8ZYH8_ARUDO</name>
<dbReference type="EMBL" id="GBRH01254009">
    <property type="protein sequence ID" value="JAD43886.1"/>
    <property type="molecule type" value="Transcribed_RNA"/>
</dbReference>
<protein>
    <submittedName>
        <fullName evidence="1">Uncharacterized protein</fullName>
    </submittedName>
</protein>
<accession>A0A0A8ZYH8</accession>
<reference evidence="1" key="2">
    <citation type="journal article" date="2015" name="Data Brief">
        <title>Shoot transcriptome of the giant reed, Arundo donax.</title>
        <authorList>
            <person name="Barrero R.A."/>
            <person name="Guerrero F.D."/>
            <person name="Moolhuijzen P."/>
            <person name="Goolsby J.A."/>
            <person name="Tidwell J."/>
            <person name="Bellgard S.E."/>
            <person name="Bellgard M.I."/>
        </authorList>
    </citation>
    <scope>NUCLEOTIDE SEQUENCE</scope>
    <source>
        <tissue evidence="1">Shoot tissue taken approximately 20 cm above the soil surface</tissue>
    </source>
</reference>